<keyword evidence="2" id="KW-1185">Reference proteome</keyword>
<gene>
    <name evidence="1" type="ordered locus">Mlg_2172</name>
</gene>
<dbReference type="KEGG" id="aeh:Mlg_2172"/>
<protein>
    <submittedName>
        <fullName evidence="1">Uncharacterized protein</fullName>
    </submittedName>
</protein>
<name>Q0A6M3_ALKEH</name>
<accession>Q0A6M3</accession>
<dbReference type="HOGENOM" id="CLU_825478_0_0_6"/>
<evidence type="ECO:0000313" key="1">
    <source>
        <dbReference type="EMBL" id="ABI57514.1"/>
    </source>
</evidence>
<proteinExistence type="predicted"/>
<evidence type="ECO:0000313" key="2">
    <source>
        <dbReference type="Proteomes" id="UP000001962"/>
    </source>
</evidence>
<dbReference type="AlphaFoldDB" id="Q0A6M3"/>
<dbReference type="Proteomes" id="UP000001962">
    <property type="component" value="Chromosome"/>
</dbReference>
<dbReference type="EMBL" id="CP000453">
    <property type="protein sequence ID" value="ABI57514.1"/>
    <property type="molecule type" value="Genomic_DNA"/>
</dbReference>
<reference evidence="2" key="1">
    <citation type="submission" date="2006-08" db="EMBL/GenBank/DDBJ databases">
        <title>Complete sequence of Alkalilimnicola ehrilichei MLHE-1.</title>
        <authorList>
            <person name="Copeland A."/>
            <person name="Lucas S."/>
            <person name="Lapidus A."/>
            <person name="Barry K."/>
            <person name="Detter J.C."/>
            <person name="Glavina del Rio T."/>
            <person name="Hammon N."/>
            <person name="Israni S."/>
            <person name="Dalin E."/>
            <person name="Tice H."/>
            <person name="Pitluck S."/>
            <person name="Sims D."/>
            <person name="Brettin T."/>
            <person name="Bruce D."/>
            <person name="Han C."/>
            <person name="Tapia R."/>
            <person name="Gilna P."/>
            <person name="Schmutz J."/>
            <person name="Larimer F."/>
            <person name="Land M."/>
            <person name="Hauser L."/>
            <person name="Kyrpides N."/>
            <person name="Mikhailova N."/>
            <person name="Oremland R.S."/>
            <person name="Hoeft S.E."/>
            <person name="Switzer-Blum J."/>
            <person name="Kulp T."/>
            <person name="King G."/>
            <person name="Tabita R."/>
            <person name="Witte B."/>
            <person name="Santini J.M."/>
            <person name="Basu P."/>
            <person name="Hollibaugh J.T."/>
            <person name="Xie G."/>
            <person name="Stolz J.F."/>
            <person name="Richardson P."/>
        </authorList>
    </citation>
    <scope>NUCLEOTIDE SEQUENCE [LARGE SCALE GENOMIC DNA]</scope>
    <source>
        <strain evidence="2">ATCC BAA-1101 / DSM 17681 / MLHE-1</strain>
    </source>
</reference>
<organism evidence="1 2">
    <name type="scientific">Alkalilimnicola ehrlichii (strain ATCC BAA-1101 / DSM 17681 / MLHE-1)</name>
    <dbReference type="NCBI Taxonomy" id="187272"/>
    <lineage>
        <taxon>Bacteria</taxon>
        <taxon>Pseudomonadati</taxon>
        <taxon>Pseudomonadota</taxon>
        <taxon>Gammaproteobacteria</taxon>
        <taxon>Chromatiales</taxon>
        <taxon>Ectothiorhodospiraceae</taxon>
        <taxon>Alkalilimnicola</taxon>
    </lineage>
</organism>
<sequence length="336" mass="36687">MTPTTQSQSGQDGRPVRYRVRAIDLMVGHTLPYAVYDDHGRLLMAKGATLANHHQRRKLLALGFTDTKPPKLDLTKSNTRSDRRRQQQQALDIRVESLLFGVGRLRRDDALETEPLATLAHRIAELATESLDTALALAHLPLDWPHPLALGFRSALLTAGMLQAGDEPTETANAAVAACLAVPLHPEAGPARLEPLPHRLTAAIRVTGAYLGQVCPPSGQPVVTPIDALRDLRGSRETDEEQAAVERLLALLTPFPPGSYVRVRDQGIGVVVQLTASPAEPITLLFADGAGRRLRKPRLLVVDKMTSPIDKAVSPERVAVALDPRDLYQYTYHLDD</sequence>
<dbReference type="OrthoDB" id="9764808at2"/>
<dbReference type="RefSeq" id="WP_011629908.1">
    <property type="nucleotide sequence ID" value="NC_008340.1"/>
</dbReference>